<dbReference type="EMBL" id="ML119054">
    <property type="protein sequence ID" value="ROT39154.1"/>
    <property type="molecule type" value="Genomic_DNA"/>
</dbReference>
<dbReference type="RefSeq" id="XP_028466960.1">
    <property type="nucleotide sequence ID" value="XM_028614147.1"/>
</dbReference>
<dbReference type="Proteomes" id="UP000272025">
    <property type="component" value="Unassembled WGS sequence"/>
</dbReference>
<reference evidence="1 2" key="1">
    <citation type="journal article" date="2018" name="Mol. Ecol.">
        <title>The obligate alkalophilic soda-lake fungus Sodiomyces alkalinus has shifted to a protein diet.</title>
        <authorList>
            <person name="Grum-Grzhimaylo A.A."/>
            <person name="Falkoski D.L."/>
            <person name="van den Heuvel J."/>
            <person name="Valero-Jimenez C.A."/>
            <person name="Min B."/>
            <person name="Choi I.G."/>
            <person name="Lipzen A."/>
            <person name="Daum C.G."/>
            <person name="Aanen D.K."/>
            <person name="Tsang A."/>
            <person name="Henrissat B."/>
            <person name="Bilanenko E.N."/>
            <person name="de Vries R.P."/>
            <person name="van Kan J.A.L."/>
            <person name="Grigoriev I.V."/>
            <person name="Debets A.J.M."/>
        </authorList>
    </citation>
    <scope>NUCLEOTIDE SEQUENCE [LARGE SCALE GENOMIC DNA]</scope>
    <source>
        <strain evidence="1 2">F11</strain>
    </source>
</reference>
<dbReference type="AlphaFoldDB" id="A0A3N2PXF9"/>
<evidence type="ECO:0000313" key="1">
    <source>
        <dbReference type="EMBL" id="ROT39154.1"/>
    </source>
</evidence>
<proteinExistence type="predicted"/>
<evidence type="ECO:0000313" key="2">
    <source>
        <dbReference type="Proteomes" id="UP000272025"/>
    </source>
</evidence>
<keyword evidence="2" id="KW-1185">Reference proteome</keyword>
<dbReference type="GeneID" id="39582625"/>
<accession>A0A3N2PXF9</accession>
<sequence>MIHDRHDNKAQTDTMEEASFLGLDKGAHQCQLGSAIFQDNSSSKSAPLLGHSV</sequence>
<name>A0A3N2PXF9_SODAK</name>
<gene>
    <name evidence="1" type="ORF">SODALDRAFT_359021</name>
</gene>
<organism evidence="1 2">
    <name type="scientific">Sodiomyces alkalinus (strain CBS 110278 / VKM F-3762 / F11)</name>
    <name type="common">Alkaliphilic filamentous fungus</name>
    <dbReference type="NCBI Taxonomy" id="1314773"/>
    <lineage>
        <taxon>Eukaryota</taxon>
        <taxon>Fungi</taxon>
        <taxon>Dikarya</taxon>
        <taxon>Ascomycota</taxon>
        <taxon>Pezizomycotina</taxon>
        <taxon>Sordariomycetes</taxon>
        <taxon>Hypocreomycetidae</taxon>
        <taxon>Glomerellales</taxon>
        <taxon>Plectosphaerellaceae</taxon>
        <taxon>Sodiomyces</taxon>
    </lineage>
</organism>
<protein>
    <submittedName>
        <fullName evidence="1">Uncharacterized protein</fullName>
    </submittedName>
</protein>